<feature type="region of interest" description="Disordered" evidence="1">
    <location>
        <begin position="46"/>
        <end position="74"/>
    </location>
</feature>
<gene>
    <name evidence="4" type="ordered locus">PECL_122</name>
</gene>
<feature type="domain" description="Zinc-ribbon" evidence="3">
    <location>
        <begin position="3"/>
        <end position="25"/>
    </location>
</feature>
<dbReference type="HOGENOM" id="CLU_067084_0_0_9"/>
<dbReference type="InterPro" id="IPR026870">
    <property type="entry name" value="Zinc_ribbon_dom"/>
</dbReference>
<dbReference type="AlphaFoldDB" id="G8PER8"/>
<dbReference type="Proteomes" id="UP000005444">
    <property type="component" value="Chromosome"/>
</dbReference>
<dbReference type="PATRIC" id="fig|701521.8.peg.113"/>
<organism evidence="4 5">
    <name type="scientific">Pediococcus claussenii (strain ATCC BAA-344 / DSM 14800 / JCM 18046 / KCTC 3811 / LMG 21948 / P06)</name>
    <dbReference type="NCBI Taxonomy" id="701521"/>
    <lineage>
        <taxon>Bacteria</taxon>
        <taxon>Bacillati</taxon>
        <taxon>Bacillota</taxon>
        <taxon>Bacilli</taxon>
        <taxon>Lactobacillales</taxon>
        <taxon>Lactobacillaceae</taxon>
        <taxon>Pediococcus</taxon>
    </lineage>
</organism>
<feature type="compositionally biased region" description="Basic and acidic residues" evidence="1">
    <location>
        <begin position="51"/>
        <end position="68"/>
    </location>
</feature>
<keyword evidence="2" id="KW-1133">Transmembrane helix</keyword>
<sequence>MKFCTNCGAKLEAGAKFCTSCGQPVEQVATENANTVEEKVEPAKVEVLMPSKDKVSKSDEANEPDNKKKATNNSQIVIDKDSLNEGVAKTKNYAQSYWNWVRQSLKTPFDSDEEAHNYYGITTFAIMSFLLSAMVVIPFHTIIEKVNSEASTKIVDPFGFGGFIKYAILFFVIYAVYVGVSYACLQYFSVNDKVNFFEFVNRFAHRFNYTAFALVVMILIELLTIGSFIDGHPSKFIMYVTGILIAASSAGFSIAFFSMFFDQKLKLKIDRIFIALLAFVILSIILLVIMNEFIIPNIENTIITIAGSALGNIESVVQNLFSNI</sequence>
<dbReference type="eggNOG" id="COG4640">
    <property type="taxonomic scope" value="Bacteria"/>
</dbReference>
<reference evidence="4 5" key="1">
    <citation type="journal article" date="2012" name="J. Bacteriol.">
        <title>Complete Genome Sequence of the Beer Spoilage Organism Pediococcus claussenii ATCC BAA-344T.</title>
        <authorList>
            <person name="Pittet V."/>
            <person name="Abegunde T."/>
            <person name="Marfleet T."/>
            <person name="Haakensen M."/>
            <person name="Morrow K."/>
            <person name="Jayaprakash T."/>
            <person name="Schroeder K."/>
            <person name="Trost B."/>
            <person name="Byrns S."/>
            <person name="Bergsveinson J."/>
            <person name="Kusalik A."/>
            <person name="Ziola B."/>
        </authorList>
    </citation>
    <scope>NUCLEOTIDE SEQUENCE [LARGE SCALE GENOMIC DNA]</scope>
    <source>
        <strain evidence="4 5">ATCC BAA-344</strain>
    </source>
</reference>
<keyword evidence="2" id="KW-0812">Transmembrane</keyword>
<evidence type="ECO:0000256" key="2">
    <source>
        <dbReference type="SAM" id="Phobius"/>
    </source>
</evidence>
<keyword evidence="2" id="KW-0472">Membrane</keyword>
<dbReference type="EMBL" id="CP003137">
    <property type="protein sequence ID" value="AEV94448.1"/>
    <property type="molecule type" value="Genomic_DNA"/>
</dbReference>
<feature type="transmembrane region" description="Helical" evidence="2">
    <location>
        <begin position="272"/>
        <end position="290"/>
    </location>
</feature>
<keyword evidence="5" id="KW-1185">Reference proteome</keyword>
<feature type="transmembrane region" description="Helical" evidence="2">
    <location>
        <begin position="163"/>
        <end position="188"/>
    </location>
</feature>
<dbReference type="KEGG" id="pce:PECL_122"/>
<dbReference type="Pfam" id="PF13240">
    <property type="entry name" value="Zn_Ribbon_1"/>
    <property type="match status" value="1"/>
</dbReference>
<proteinExistence type="predicted"/>
<accession>G8PER8</accession>
<feature type="transmembrane region" description="Helical" evidence="2">
    <location>
        <begin position="118"/>
        <end position="143"/>
    </location>
</feature>
<dbReference type="RefSeq" id="WP_014214646.1">
    <property type="nucleotide sequence ID" value="NC_016605.1"/>
</dbReference>
<protein>
    <submittedName>
        <fullName evidence="4">Membrane protein</fullName>
    </submittedName>
</protein>
<evidence type="ECO:0000256" key="1">
    <source>
        <dbReference type="SAM" id="MobiDB-lite"/>
    </source>
</evidence>
<evidence type="ECO:0000313" key="4">
    <source>
        <dbReference type="EMBL" id="AEV94448.1"/>
    </source>
</evidence>
<evidence type="ECO:0000313" key="5">
    <source>
        <dbReference type="Proteomes" id="UP000005444"/>
    </source>
</evidence>
<evidence type="ECO:0000259" key="3">
    <source>
        <dbReference type="Pfam" id="PF13240"/>
    </source>
</evidence>
<dbReference type="STRING" id="701521.PECL_122"/>
<name>G8PER8_PEDCP</name>
<feature type="transmembrane region" description="Helical" evidence="2">
    <location>
        <begin position="209"/>
        <end position="230"/>
    </location>
</feature>
<feature type="transmembrane region" description="Helical" evidence="2">
    <location>
        <begin position="236"/>
        <end position="260"/>
    </location>
</feature>